<comment type="caution">
    <text evidence="1">The sequence shown here is derived from an EMBL/GenBank/DDBJ whole genome shotgun (WGS) entry which is preliminary data.</text>
</comment>
<organism evidence="1 2">
    <name type="scientific">Bifidobacterium felsineum</name>
    <dbReference type="NCBI Taxonomy" id="2045440"/>
    <lineage>
        <taxon>Bacteria</taxon>
        <taxon>Bacillati</taxon>
        <taxon>Actinomycetota</taxon>
        <taxon>Actinomycetes</taxon>
        <taxon>Bifidobacteriales</taxon>
        <taxon>Bifidobacteriaceae</taxon>
        <taxon>Bifidobacterium</taxon>
    </lineage>
</organism>
<evidence type="ECO:0000313" key="2">
    <source>
        <dbReference type="Proteomes" id="UP000229239"/>
    </source>
</evidence>
<protein>
    <submittedName>
        <fullName evidence="1">Uncharacterized protein</fullName>
    </submittedName>
</protein>
<keyword evidence="2" id="KW-1185">Reference proteome</keyword>
<dbReference type="EMBL" id="PEBJ01000001">
    <property type="protein sequence ID" value="PJM77696.1"/>
    <property type="molecule type" value="Genomic_DNA"/>
</dbReference>
<evidence type="ECO:0000313" key="1">
    <source>
        <dbReference type="EMBL" id="PJM77696.1"/>
    </source>
</evidence>
<name>A0A2M9HLL4_9BIFI</name>
<dbReference type="Proteomes" id="UP000229239">
    <property type="component" value="Unassembled WGS sequence"/>
</dbReference>
<reference evidence="2" key="1">
    <citation type="submission" date="2017-10" db="EMBL/GenBank/DDBJ databases">
        <title>Draft genome sequences of strains TRE 1, TRE 9, TRE H and TRI 7, isolated from tamarins, belonging to four potential novel Bifidobacterium species.</title>
        <authorList>
            <person name="Mattarelli P."/>
            <person name="Modesto M."/>
            <person name="Puglisi E."/>
            <person name="Morelli L."/>
            <person name="Bonetti A."/>
            <person name="Spezio C."/>
            <person name="Sandri C."/>
        </authorList>
    </citation>
    <scope>NUCLEOTIDE SEQUENCE [LARGE SCALE GENOMIC DNA]</scope>
    <source>
        <strain evidence="2">TREH</strain>
    </source>
</reference>
<dbReference type="AlphaFoldDB" id="A0A2M9HLL4"/>
<sequence>MIRCPLDNLHKNTRNRILRKSTLVLGVRRFDSSCSLPFAMPWGVAIELQDGERRKSARVMSVHKSA</sequence>
<gene>
    <name evidence="1" type="ORF">CSQ86_01060</name>
</gene>
<proteinExistence type="predicted"/>
<accession>A0A2M9HLL4</accession>